<name>H2J5H0_MARPK</name>
<dbReference type="KEGG" id="mpz:Marpi_1728"/>
<feature type="signal peptide" evidence="1">
    <location>
        <begin position="1"/>
        <end position="20"/>
    </location>
</feature>
<dbReference type="STRING" id="443254.Marpi_1728"/>
<dbReference type="RefSeq" id="WP_014297185.1">
    <property type="nucleotide sequence ID" value="NC_016751.1"/>
</dbReference>
<reference evidence="2 3" key="1">
    <citation type="journal article" date="2012" name="J. Bacteriol.">
        <title>Complete Genome Sequence of the Thermophilic, Piezophilic, Heterotrophic Bacterium Marinitoga piezophila KA3.</title>
        <authorList>
            <person name="Lucas S."/>
            <person name="Han J."/>
            <person name="Lapidus A."/>
            <person name="Cheng J.F."/>
            <person name="Goodwin L.A."/>
            <person name="Pitluck S."/>
            <person name="Peters L."/>
            <person name="Mikhailova N."/>
            <person name="Teshima H."/>
            <person name="Detter J.C."/>
            <person name="Han C."/>
            <person name="Tapia R."/>
            <person name="Land M."/>
            <person name="Hauser L."/>
            <person name="Kyrpides N.C."/>
            <person name="Ivanova N."/>
            <person name="Pagani I."/>
            <person name="Vannier P."/>
            <person name="Oger P."/>
            <person name="Bartlett D.H."/>
            <person name="Noll K.M."/>
            <person name="Woyke T."/>
            <person name="Jebbar M."/>
        </authorList>
    </citation>
    <scope>NUCLEOTIDE SEQUENCE [LARGE SCALE GENOMIC DNA]</scope>
    <source>
        <strain evidence="3">DSM 14283 / JCM 11233 / KA3</strain>
    </source>
</reference>
<protein>
    <submittedName>
        <fullName evidence="2">Uncharacterized protein</fullName>
    </submittedName>
</protein>
<dbReference type="EMBL" id="CP003257">
    <property type="protein sequence ID" value="AEX86114.1"/>
    <property type="molecule type" value="Genomic_DNA"/>
</dbReference>
<sequence>MKKIVLILIAILLVSFNGFANFSFNFIADYTITNSATSDYLQLIGGYYSDNFEAIIDFPVRKDGKYVFTDHASFILNHYFLIQQGYLKVYFNKDFYLRVGQSQLKDTIDSKYALFINQNIYKTNIELSFENDNAFYRAFWVPLNEYSKYGYPDRGMNFKTFGIKFGNFKIGYEDSVIYTDRTVDIYYLFSPFPVPIIQAYKNSMIAPWGEYVNDNSIVGLFMEYDNQKYKYFLQVLADDLNMNRYFDPDSYQNPDKVAWSTGLNIRTNSGKFGIYNAGATKYTYERLPKPYEYTQYPASVYPGGIIDYKDNYIGYLYGEDSLSTLLEYENTFDKLWLKASGEYVISGSKSPHDPWHEESNYIPGTHFLEEKVKEYMYSFETQLKYQLTSNILLGTDYKYTKYINKIALVDDLYWKPQKGVNENINSFSIYFIINFQF</sequence>
<reference evidence="3" key="2">
    <citation type="submission" date="2012-01" db="EMBL/GenBank/DDBJ databases">
        <title>Complete sequence of chromosome of Marinitoga piezophila KA3.</title>
        <authorList>
            <person name="Lucas S."/>
            <person name="Han J."/>
            <person name="Lapidus A."/>
            <person name="Cheng J.-F."/>
            <person name="Goodwin L."/>
            <person name="Pitluck S."/>
            <person name="Peters L."/>
            <person name="Mikhailova N."/>
            <person name="Teshima H."/>
            <person name="Detter J.C."/>
            <person name="Han C."/>
            <person name="Tapia R."/>
            <person name="Land M."/>
            <person name="Hauser L."/>
            <person name="Kyrpides N."/>
            <person name="Ivanova N."/>
            <person name="Pagani I."/>
            <person name="Jebbar M."/>
            <person name="Vannier P."/>
            <person name="Oger P."/>
            <person name="Cario A."/>
            <person name="Bartlett D."/>
            <person name="Noll K.M."/>
            <person name="Woyke T."/>
        </authorList>
    </citation>
    <scope>NUCLEOTIDE SEQUENCE [LARGE SCALE GENOMIC DNA]</scope>
    <source>
        <strain evidence="3">DSM 14283 / JCM 11233 / KA3</strain>
    </source>
</reference>
<keyword evidence="3" id="KW-1185">Reference proteome</keyword>
<keyword evidence="1" id="KW-0732">Signal</keyword>
<dbReference type="AlphaFoldDB" id="H2J5H0"/>
<feature type="chain" id="PRO_5003562985" evidence="1">
    <location>
        <begin position="21"/>
        <end position="437"/>
    </location>
</feature>
<dbReference type="Proteomes" id="UP000007161">
    <property type="component" value="Chromosome"/>
</dbReference>
<evidence type="ECO:0000313" key="2">
    <source>
        <dbReference type="EMBL" id="AEX86114.1"/>
    </source>
</evidence>
<evidence type="ECO:0000256" key="1">
    <source>
        <dbReference type="SAM" id="SignalP"/>
    </source>
</evidence>
<gene>
    <name evidence="2" type="ordered locus">Marpi_1728</name>
</gene>
<dbReference type="OrthoDB" id="48478at2"/>
<proteinExistence type="predicted"/>
<dbReference type="eggNOG" id="ENOG50318GB">
    <property type="taxonomic scope" value="Bacteria"/>
</dbReference>
<accession>H2J5H0</accession>
<organism evidence="2 3">
    <name type="scientific">Marinitoga piezophila (strain DSM 14283 / JCM 11233 / KA3)</name>
    <dbReference type="NCBI Taxonomy" id="443254"/>
    <lineage>
        <taxon>Bacteria</taxon>
        <taxon>Thermotogati</taxon>
        <taxon>Thermotogota</taxon>
        <taxon>Thermotogae</taxon>
        <taxon>Petrotogales</taxon>
        <taxon>Petrotogaceae</taxon>
        <taxon>Marinitoga</taxon>
    </lineage>
</organism>
<dbReference type="HOGENOM" id="CLU_037207_0_0_0"/>
<evidence type="ECO:0000313" key="3">
    <source>
        <dbReference type="Proteomes" id="UP000007161"/>
    </source>
</evidence>